<feature type="compositionally biased region" description="Basic and acidic residues" evidence="1">
    <location>
        <begin position="329"/>
        <end position="353"/>
    </location>
</feature>
<comment type="caution">
    <text evidence="2">The sequence shown here is derived from an EMBL/GenBank/DDBJ whole genome shotgun (WGS) entry which is preliminary data.</text>
</comment>
<dbReference type="PANTHER" id="PTHR33324">
    <property type="entry name" value="EXPRESSED PROTEIN"/>
    <property type="match status" value="1"/>
</dbReference>
<feature type="compositionally biased region" description="Polar residues" evidence="1">
    <location>
        <begin position="264"/>
        <end position="288"/>
    </location>
</feature>
<reference evidence="2 3" key="1">
    <citation type="submission" date="2017-11" db="EMBL/GenBank/DDBJ databases">
        <title>De novo assembly and phasing of dikaryotic genomes from two isolates of Puccinia coronata f. sp. avenae, the causal agent of oat crown rust.</title>
        <authorList>
            <person name="Miller M.E."/>
            <person name="Zhang Y."/>
            <person name="Omidvar V."/>
            <person name="Sperschneider J."/>
            <person name="Schwessinger B."/>
            <person name="Raley C."/>
            <person name="Palmer J.M."/>
            <person name="Garnica D."/>
            <person name="Upadhyaya N."/>
            <person name="Rathjen J."/>
            <person name="Taylor J.M."/>
            <person name="Park R.F."/>
            <person name="Dodds P.N."/>
            <person name="Hirsch C.D."/>
            <person name="Kianian S.F."/>
            <person name="Figueroa M."/>
        </authorList>
    </citation>
    <scope>NUCLEOTIDE SEQUENCE [LARGE SCALE GENOMIC DNA]</scope>
    <source>
        <strain evidence="2">12NC29</strain>
    </source>
</reference>
<feature type="compositionally biased region" description="Polar residues" evidence="1">
    <location>
        <begin position="225"/>
        <end position="257"/>
    </location>
</feature>
<dbReference type="OrthoDB" id="2506530at2759"/>
<dbReference type="Proteomes" id="UP000235388">
    <property type="component" value="Unassembled WGS sequence"/>
</dbReference>
<dbReference type="EMBL" id="PGCJ01000293">
    <property type="protein sequence ID" value="PLW33707.1"/>
    <property type="molecule type" value="Genomic_DNA"/>
</dbReference>
<feature type="region of interest" description="Disordered" evidence="1">
    <location>
        <begin position="221"/>
        <end position="310"/>
    </location>
</feature>
<feature type="region of interest" description="Disordered" evidence="1">
    <location>
        <begin position="329"/>
        <end position="378"/>
    </location>
</feature>
<dbReference type="STRING" id="200324.A0A2N5U7I9"/>
<dbReference type="PANTHER" id="PTHR33324:SF2">
    <property type="entry name" value="MYB_SANT-LIKE DNA-BINDING DOMAIN-CONTAINING PROTEIN"/>
    <property type="match status" value="1"/>
</dbReference>
<keyword evidence="3" id="KW-1185">Reference proteome</keyword>
<sequence>MAPGVRFQVPGNCQKPRQKTFCPRSPGSPATVLLFSPSHTCTHSQPPSNVQMPPKKTKTPNPSGENPTTPTQSQPKPKKQPILWEKDGKDGNSSMRILLDWLATEGNYQQWRGDNKGRLSKTTLANEILNEMEKAGITHWDNKGIQTRIQDLQKQYGKACKYARATGAGLLEEDLANGTTTLHDVLNQQCRFYDKLHSIMGTQTCADPQAIQESTVWSHPDLLGESTTNESGDTPAPNDSLNANCPSLTNNPSSTPAPSDPAVVNQTVSTDLSSQANEEADSSATVTPNPRGAHGLKRKRPSKGSEPQGLEKVLADSYEFKMKCFEAREQREDKRDKAQARREKLQASRDKMQAKLQAKRDKKNRKIQAKKDRKDRKIERNRLRLAKVDSQLKIREAKTAKVGKRLAYMRELLAMGCSEEDVDKFLNAQFSQGEKSNQIISDSSSSDSLEDETEDKTEDEGEEKDEDSTHK</sequence>
<accession>A0A2N5U7I9</accession>
<feature type="compositionally biased region" description="Polar residues" evidence="1">
    <location>
        <begin position="430"/>
        <end position="440"/>
    </location>
</feature>
<feature type="region of interest" description="Disordered" evidence="1">
    <location>
        <begin position="430"/>
        <end position="471"/>
    </location>
</feature>
<evidence type="ECO:0000313" key="3">
    <source>
        <dbReference type="Proteomes" id="UP000235388"/>
    </source>
</evidence>
<feature type="region of interest" description="Disordered" evidence="1">
    <location>
        <begin position="1"/>
        <end position="91"/>
    </location>
</feature>
<evidence type="ECO:0000313" key="2">
    <source>
        <dbReference type="EMBL" id="PLW33707.1"/>
    </source>
</evidence>
<feature type="compositionally biased region" description="Polar residues" evidence="1">
    <location>
        <begin position="37"/>
        <end position="51"/>
    </location>
</feature>
<dbReference type="AlphaFoldDB" id="A0A2N5U7I9"/>
<evidence type="ECO:0000256" key="1">
    <source>
        <dbReference type="SAM" id="MobiDB-lite"/>
    </source>
</evidence>
<feature type="compositionally biased region" description="Acidic residues" evidence="1">
    <location>
        <begin position="448"/>
        <end position="471"/>
    </location>
</feature>
<feature type="compositionally biased region" description="Basic and acidic residues" evidence="1">
    <location>
        <begin position="369"/>
        <end position="378"/>
    </location>
</feature>
<organism evidence="2 3">
    <name type="scientific">Puccinia coronata f. sp. avenae</name>
    <dbReference type="NCBI Taxonomy" id="200324"/>
    <lineage>
        <taxon>Eukaryota</taxon>
        <taxon>Fungi</taxon>
        <taxon>Dikarya</taxon>
        <taxon>Basidiomycota</taxon>
        <taxon>Pucciniomycotina</taxon>
        <taxon>Pucciniomycetes</taxon>
        <taxon>Pucciniales</taxon>
        <taxon>Pucciniaceae</taxon>
        <taxon>Puccinia</taxon>
    </lineage>
</organism>
<proteinExistence type="predicted"/>
<name>A0A2N5U7I9_9BASI</name>
<protein>
    <submittedName>
        <fullName evidence="2">Uncharacterized protein</fullName>
    </submittedName>
</protein>
<gene>
    <name evidence="2" type="ORF">PCANC_25727</name>
</gene>